<dbReference type="Pfam" id="PF00135">
    <property type="entry name" value="COesterase"/>
    <property type="match status" value="1"/>
</dbReference>
<dbReference type="EMBL" id="JAATJJ010000001">
    <property type="protein sequence ID" value="NJB70212.1"/>
    <property type="molecule type" value="Genomic_DNA"/>
</dbReference>
<dbReference type="InterPro" id="IPR019826">
    <property type="entry name" value="Carboxylesterase_B_AS"/>
</dbReference>
<evidence type="ECO:0000313" key="5">
    <source>
        <dbReference type="EMBL" id="NJB70212.1"/>
    </source>
</evidence>
<keyword evidence="2 3" id="KW-0378">Hydrolase</keyword>
<dbReference type="GO" id="GO:0016787">
    <property type="term" value="F:hydrolase activity"/>
    <property type="evidence" value="ECO:0007669"/>
    <property type="project" value="UniProtKB-KW"/>
</dbReference>
<protein>
    <recommendedName>
        <fullName evidence="3">Carboxylic ester hydrolase</fullName>
        <ecNumber evidence="3">3.1.1.-</ecNumber>
    </recommendedName>
</protein>
<name>A0A846QUJ0_9FLAO</name>
<evidence type="ECO:0000313" key="6">
    <source>
        <dbReference type="Proteomes" id="UP000590442"/>
    </source>
</evidence>
<dbReference type="InterPro" id="IPR050309">
    <property type="entry name" value="Type-B_Carboxylest/Lipase"/>
</dbReference>
<reference evidence="5 6" key="1">
    <citation type="submission" date="2020-03" db="EMBL/GenBank/DDBJ databases">
        <title>Genomic Encyclopedia of Type Strains, Phase IV (KMG-IV): sequencing the most valuable type-strain genomes for metagenomic binning, comparative biology and taxonomic classification.</title>
        <authorList>
            <person name="Goeker M."/>
        </authorList>
    </citation>
    <scope>NUCLEOTIDE SEQUENCE [LARGE SCALE GENOMIC DNA]</scope>
    <source>
        <strain evidence="5 6">DSM 29762</strain>
    </source>
</reference>
<dbReference type="InterPro" id="IPR002018">
    <property type="entry name" value="CarbesteraseB"/>
</dbReference>
<feature type="domain" description="Carboxylesterase type B" evidence="4">
    <location>
        <begin position="43"/>
        <end position="550"/>
    </location>
</feature>
<evidence type="ECO:0000259" key="4">
    <source>
        <dbReference type="Pfam" id="PF00135"/>
    </source>
</evidence>
<comment type="caution">
    <text evidence="5">The sequence shown here is derived from an EMBL/GenBank/DDBJ whole genome shotgun (WGS) entry which is preliminary data.</text>
</comment>
<organism evidence="5 6">
    <name type="scientific">Saonia flava</name>
    <dbReference type="NCBI Taxonomy" id="523696"/>
    <lineage>
        <taxon>Bacteria</taxon>
        <taxon>Pseudomonadati</taxon>
        <taxon>Bacteroidota</taxon>
        <taxon>Flavobacteriia</taxon>
        <taxon>Flavobacteriales</taxon>
        <taxon>Flavobacteriaceae</taxon>
        <taxon>Saonia</taxon>
    </lineage>
</organism>
<sequence length="558" mass="61714">MNTRREFIKKMGACSTSLMLPGILFPFTSFYGNRGTSNWVTTEINTGKIRGIRNDGVSVFIGIPYAGKVSGNRRFRKPGVMSAWTGIRDTYELEAPAIQGPRRGEPTPAEDCLFLNVWTPANDGKKRPVMFYSHGGGFVIGSGGSAGQDGSNLARNFDVVVVETNHRLGMLGFMYLDEVAGSEYVGSGNMGLLDIVEGLKWVHENIHVFGGDPNNVMIFGESGGGAKTSCLYAMPDAAPYFNKASIESGPGVRMLTKDMAAQNTEYVLQEFGLTNKTWRKLLDIPTDEILKVQAKVPFTPPYQGKSTNQKAADPTPVGFGPVVDGIALPYHPFDPIAPDISKDKPLMVGWNEDEFTFFMWERRDTEFPTLDFDGLKVRLESQFGEDTPKIIETYRDSLPNASPADIYIAVSSITMIGLGSVEIAQRKLEQGGAPVYLYNFGYKSEVKIPGTDYAMGTPHAMDISFKFNNEIPPKEGEPDRPSFFGGGRPERFQASHNMAALWTSFAKNGRPLVKELPEWPAYSLSNKATMRIDAQCEIIKNRYAKELEMWTEIGRLNE</sequence>
<dbReference type="AlphaFoldDB" id="A0A846QUJ0"/>
<dbReference type="PANTHER" id="PTHR11559">
    <property type="entry name" value="CARBOXYLESTERASE"/>
    <property type="match status" value="1"/>
</dbReference>
<evidence type="ECO:0000256" key="1">
    <source>
        <dbReference type="ARBA" id="ARBA00005964"/>
    </source>
</evidence>
<accession>A0A846QUJ0</accession>
<keyword evidence="6" id="KW-1185">Reference proteome</keyword>
<proteinExistence type="inferred from homology"/>
<dbReference type="InterPro" id="IPR019819">
    <property type="entry name" value="Carboxylesterase_B_CS"/>
</dbReference>
<dbReference type="RefSeq" id="WP_167960815.1">
    <property type="nucleotide sequence ID" value="NZ_JAATJJ010000001.1"/>
</dbReference>
<dbReference type="Proteomes" id="UP000590442">
    <property type="component" value="Unassembled WGS sequence"/>
</dbReference>
<evidence type="ECO:0000256" key="2">
    <source>
        <dbReference type="ARBA" id="ARBA00022801"/>
    </source>
</evidence>
<gene>
    <name evidence="5" type="ORF">GGR42_000674</name>
</gene>
<dbReference type="SUPFAM" id="SSF53474">
    <property type="entry name" value="alpha/beta-Hydrolases"/>
    <property type="match status" value="1"/>
</dbReference>
<dbReference type="EC" id="3.1.1.-" evidence="3"/>
<dbReference type="PROSITE" id="PS00122">
    <property type="entry name" value="CARBOXYLESTERASE_B_1"/>
    <property type="match status" value="1"/>
</dbReference>
<dbReference type="Gene3D" id="3.40.50.1820">
    <property type="entry name" value="alpha/beta hydrolase"/>
    <property type="match status" value="1"/>
</dbReference>
<dbReference type="InterPro" id="IPR029058">
    <property type="entry name" value="AB_hydrolase_fold"/>
</dbReference>
<dbReference type="PROSITE" id="PS00941">
    <property type="entry name" value="CARBOXYLESTERASE_B_2"/>
    <property type="match status" value="1"/>
</dbReference>
<evidence type="ECO:0000256" key="3">
    <source>
        <dbReference type="RuleBase" id="RU361235"/>
    </source>
</evidence>
<comment type="similarity">
    <text evidence="1 3">Belongs to the type-B carboxylesterase/lipase family.</text>
</comment>